<dbReference type="AlphaFoldDB" id="A0A3E3DJQ9"/>
<dbReference type="PANTHER" id="PTHR43585:SF2">
    <property type="entry name" value="ATP-GRASP ENZYME FSQD"/>
    <property type="match status" value="1"/>
</dbReference>
<dbReference type="EMBL" id="QTJW01000013">
    <property type="protein sequence ID" value="RGD68918.1"/>
    <property type="molecule type" value="Genomic_DNA"/>
</dbReference>
<dbReference type="SMART" id="SM01209">
    <property type="entry name" value="GARS_A"/>
    <property type="match status" value="1"/>
</dbReference>
<dbReference type="RefSeq" id="WP_034534823.1">
    <property type="nucleotide sequence ID" value="NZ_QTJW01000013.1"/>
</dbReference>
<organism evidence="6 7">
    <name type="scientific">Hungatella hathewayi</name>
    <dbReference type="NCBI Taxonomy" id="154046"/>
    <lineage>
        <taxon>Bacteria</taxon>
        <taxon>Bacillati</taxon>
        <taxon>Bacillota</taxon>
        <taxon>Clostridia</taxon>
        <taxon>Lachnospirales</taxon>
        <taxon>Lachnospiraceae</taxon>
        <taxon>Hungatella</taxon>
    </lineage>
</organism>
<evidence type="ECO:0000256" key="3">
    <source>
        <dbReference type="ARBA" id="ARBA00022840"/>
    </source>
</evidence>
<evidence type="ECO:0000259" key="5">
    <source>
        <dbReference type="PROSITE" id="PS50975"/>
    </source>
</evidence>
<evidence type="ECO:0000256" key="1">
    <source>
        <dbReference type="ARBA" id="ARBA00022598"/>
    </source>
</evidence>
<reference evidence="6 7" key="1">
    <citation type="submission" date="2018-08" db="EMBL/GenBank/DDBJ databases">
        <title>A genome reference for cultivated species of the human gut microbiota.</title>
        <authorList>
            <person name="Zou Y."/>
            <person name="Xue W."/>
            <person name="Luo G."/>
        </authorList>
    </citation>
    <scope>NUCLEOTIDE SEQUENCE [LARGE SCALE GENOMIC DNA]</scope>
    <source>
        <strain evidence="6 7">AF19-13AC</strain>
    </source>
</reference>
<dbReference type="Gene3D" id="3.40.50.20">
    <property type="match status" value="1"/>
</dbReference>
<sequence>MSTLNKKKILVISSDRNDIAFVEAAHEMGLYVICCDRYKDWRVSPSKMIADEAWDIDYSKTEEIAKKCIENNVDGVIAGYGEDRVTAACRISKKIGKPFYATEEQISMTRDKRLFKKMCEKTGVPTPKDYSLSGDGSENGFDQIVFPVIVKPSDNGGRKGISICNNVDELRTAIPYALDYSAKKKIVIEEYLVGIELCAVYTFSDGYISLSCLNDKYISEDTGGAKLCDAVLTPSKYYEKFVQDVHPGIVKLIETLGLENGMANFQLIANKNGIYAFEMGLRVNGNDDFKVIRKNNGIDFMKLIINYSITGKMGNDLAQDDPRFERYYGTFCAFVNAGTIGKISIGKITENENIYDITYLHSEGDVVANTGTNAHKAMMFKFVGKTIRDIQDTISFIQDNLIVHDIQGMNMLMKTFNVKRLD</sequence>
<dbReference type="GO" id="GO:0016874">
    <property type="term" value="F:ligase activity"/>
    <property type="evidence" value="ECO:0007669"/>
    <property type="project" value="UniProtKB-KW"/>
</dbReference>
<dbReference type="Pfam" id="PF02786">
    <property type="entry name" value="CPSase_L_D2"/>
    <property type="match status" value="1"/>
</dbReference>
<dbReference type="InterPro" id="IPR052032">
    <property type="entry name" value="ATP-dep_AA_Ligase"/>
</dbReference>
<accession>A0A3E3DJQ9</accession>
<dbReference type="Gene3D" id="3.30.470.20">
    <property type="entry name" value="ATP-grasp fold, B domain"/>
    <property type="match status" value="1"/>
</dbReference>
<comment type="caution">
    <text evidence="6">The sequence shown here is derived from an EMBL/GenBank/DDBJ whole genome shotgun (WGS) entry which is preliminary data.</text>
</comment>
<dbReference type="Proteomes" id="UP000261023">
    <property type="component" value="Unassembled WGS sequence"/>
</dbReference>
<dbReference type="GO" id="GO:0005524">
    <property type="term" value="F:ATP binding"/>
    <property type="evidence" value="ECO:0007669"/>
    <property type="project" value="UniProtKB-UniRule"/>
</dbReference>
<evidence type="ECO:0000256" key="2">
    <source>
        <dbReference type="ARBA" id="ARBA00022741"/>
    </source>
</evidence>
<evidence type="ECO:0000256" key="4">
    <source>
        <dbReference type="PROSITE-ProRule" id="PRU00409"/>
    </source>
</evidence>
<keyword evidence="1" id="KW-0436">Ligase</keyword>
<protein>
    <submittedName>
        <fullName evidence="6">ATP-grasp domain-containing protein</fullName>
    </submittedName>
</protein>
<dbReference type="GO" id="GO:0046872">
    <property type="term" value="F:metal ion binding"/>
    <property type="evidence" value="ECO:0007669"/>
    <property type="project" value="InterPro"/>
</dbReference>
<name>A0A3E3DJQ9_9FIRM</name>
<dbReference type="InterPro" id="IPR005479">
    <property type="entry name" value="CPAse_ATP-bd"/>
</dbReference>
<keyword evidence="3 4" id="KW-0067">ATP-binding</keyword>
<proteinExistence type="predicted"/>
<evidence type="ECO:0000313" key="7">
    <source>
        <dbReference type="Proteomes" id="UP000261023"/>
    </source>
</evidence>
<keyword evidence="2 4" id="KW-0547">Nucleotide-binding</keyword>
<dbReference type="Gene3D" id="3.30.1490.20">
    <property type="entry name" value="ATP-grasp fold, A domain"/>
    <property type="match status" value="1"/>
</dbReference>
<dbReference type="InterPro" id="IPR011761">
    <property type="entry name" value="ATP-grasp"/>
</dbReference>
<gene>
    <name evidence="6" type="ORF">DWX31_19280</name>
</gene>
<dbReference type="OrthoDB" id="9813261at2"/>
<dbReference type="PANTHER" id="PTHR43585">
    <property type="entry name" value="FUMIPYRROLE BIOSYNTHESIS PROTEIN C"/>
    <property type="match status" value="1"/>
</dbReference>
<dbReference type="PROSITE" id="PS50975">
    <property type="entry name" value="ATP_GRASP"/>
    <property type="match status" value="1"/>
</dbReference>
<evidence type="ECO:0000313" key="6">
    <source>
        <dbReference type="EMBL" id="RGD68918.1"/>
    </source>
</evidence>
<dbReference type="SUPFAM" id="SSF56059">
    <property type="entry name" value="Glutathione synthetase ATP-binding domain-like"/>
    <property type="match status" value="1"/>
</dbReference>
<dbReference type="InterPro" id="IPR013815">
    <property type="entry name" value="ATP_grasp_subdomain_1"/>
</dbReference>
<feature type="domain" description="ATP-grasp" evidence="5">
    <location>
        <begin position="116"/>
        <end position="309"/>
    </location>
</feature>